<dbReference type="Gene3D" id="3.20.20.80">
    <property type="entry name" value="Glycosidases"/>
    <property type="match status" value="1"/>
</dbReference>
<evidence type="ECO:0000256" key="8">
    <source>
        <dbReference type="ARBA" id="ARBA00022989"/>
    </source>
</evidence>
<dbReference type="PANTHER" id="PTHR11069">
    <property type="entry name" value="GLUCOSYLCERAMIDASE"/>
    <property type="match status" value="1"/>
</dbReference>
<keyword evidence="8 10" id="KW-1133">Transmembrane helix</keyword>
<feature type="transmembrane region" description="Helical" evidence="10">
    <location>
        <begin position="679"/>
        <end position="700"/>
    </location>
</feature>
<organism evidence="13 14">
    <name type="scientific">Phytophthora rubi</name>
    <dbReference type="NCBI Taxonomy" id="129364"/>
    <lineage>
        <taxon>Eukaryota</taxon>
        <taxon>Sar</taxon>
        <taxon>Stramenopiles</taxon>
        <taxon>Oomycota</taxon>
        <taxon>Peronosporomycetes</taxon>
        <taxon>Peronosporales</taxon>
        <taxon>Peronosporaceae</taxon>
        <taxon>Phytophthora</taxon>
    </lineage>
</organism>
<dbReference type="Pfam" id="PF02417">
    <property type="entry name" value="Chromate_transp"/>
    <property type="match status" value="2"/>
</dbReference>
<comment type="similarity">
    <text evidence="3">Belongs to the glycosyl hydrolase 30 family.</text>
</comment>
<feature type="transmembrane region" description="Helical" evidence="10">
    <location>
        <begin position="908"/>
        <end position="929"/>
    </location>
</feature>
<keyword evidence="5 10" id="KW-0812">Transmembrane</keyword>
<dbReference type="InterPro" id="IPR033453">
    <property type="entry name" value="Glyco_hydro_30_TIM-barrel"/>
</dbReference>
<evidence type="ECO:0000256" key="2">
    <source>
        <dbReference type="ARBA" id="ARBA00005262"/>
    </source>
</evidence>
<dbReference type="SUPFAM" id="SSF51445">
    <property type="entry name" value="(Trans)glycosidases"/>
    <property type="match status" value="1"/>
</dbReference>
<dbReference type="FunFam" id="3.20.20.80:FF:000109">
    <property type="entry name" value="Glucosylceramidase 3"/>
    <property type="match status" value="1"/>
</dbReference>
<dbReference type="GO" id="GO:0004348">
    <property type="term" value="F:glucosylceramidase activity"/>
    <property type="evidence" value="ECO:0007669"/>
    <property type="project" value="InterPro"/>
</dbReference>
<accession>A0A6A3K840</accession>
<evidence type="ECO:0000256" key="7">
    <source>
        <dbReference type="ARBA" id="ARBA00022801"/>
    </source>
</evidence>
<protein>
    <recommendedName>
        <fullName evidence="15">Glucosylceramidase 4</fullName>
    </recommendedName>
</protein>
<feature type="transmembrane region" description="Helical" evidence="10">
    <location>
        <begin position="811"/>
        <end position="833"/>
    </location>
</feature>
<dbReference type="InterPro" id="IPR014047">
    <property type="entry name" value="Chr_Tranpt_l_chain"/>
</dbReference>
<feature type="transmembrane region" description="Helical" evidence="10">
    <location>
        <begin position="712"/>
        <end position="745"/>
    </location>
</feature>
<evidence type="ECO:0000256" key="3">
    <source>
        <dbReference type="ARBA" id="ARBA00005382"/>
    </source>
</evidence>
<dbReference type="EMBL" id="QXFU01001511">
    <property type="protein sequence ID" value="KAE9000855.1"/>
    <property type="molecule type" value="Genomic_DNA"/>
</dbReference>
<dbReference type="AlphaFoldDB" id="A0A6A3K840"/>
<evidence type="ECO:0000256" key="9">
    <source>
        <dbReference type="ARBA" id="ARBA00023136"/>
    </source>
</evidence>
<comment type="caution">
    <text evidence="13">The sequence shown here is derived from an EMBL/GenBank/DDBJ whole genome shotgun (WGS) entry which is preliminary data.</text>
</comment>
<dbReference type="GO" id="GO:0015109">
    <property type="term" value="F:chromate transmembrane transporter activity"/>
    <property type="evidence" value="ECO:0007669"/>
    <property type="project" value="InterPro"/>
</dbReference>
<dbReference type="PRINTS" id="PR00843">
    <property type="entry name" value="GLHYDRLASE30"/>
</dbReference>
<dbReference type="GO" id="GO:0006680">
    <property type="term" value="P:glucosylceramide catabolic process"/>
    <property type="evidence" value="ECO:0007669"/>
    <property type="project" value="TreeGrafter"/>
</dbReference>
<feature type="transmembrane region" description="Helical" evidence="10">
    <location>
        <begin position="941"/>
        <end position="970"/>
    </location>
</feature>
<dbReference type="Pfam" id="PF17189">
    <property type="entry name" value="Glyco_hydro_30C"/>
    <property type="match status" value="1"/>
</dbReference>
<dbReference type="NCBIfam" id="TIGR00937">
    <property type="entry name" value="2A51"/>
    <property type="match status" value="1"/>
</dbReference>
<dbReference type="Pfam" id="PF02055">
    <property type="entry name" value="Glyco_hydro_30"/>
    <property type="match status" value="1"/>
</dbReference>
<dbReference type="InterPro" id="IPR033452">
    <property type="entry name" value="GH30_C"/>
</dbReference>
<feature type="domain" description="Glycosyl hydrolase family 30 beta sandwich" evidence="12">
    <location>
        <begin position="468"/>
        <end position="529"/>
    </location>
</feature>
<evidence type="ECO:0000256" key="6">
    <source>
        <dbReference type="ARBA" id="ARBA00022729"/>
    </source>
</evidence>
<feature type="transmembrane region" description="Helical" evidence="10">
    <location>
        <begin position="845"/>
        <end position="870"/>
    </location>
</feature>
<evidence type="ECO:0000313" key="13">
    <source>
        <dbReference type="EMBL" id="KAE9000855.1"/>
    </source>
</evidence>
<keyword evidence="6" id="KW-0732">Signal</keyword>
<keyword evidence="4" id="KW-1003">Cell membrane</keyword>
<dbReference type="OrthoDB" id="2160638at2759"/>
<dbReference type="PANTHER" id="PTHR11069:SF23">
    <property type="entry name" value="LYSOSOMAL ACID GLUCOSYLCERAMIDASE"/>
    <property type="match status" value="1"/>
</dbReference>
<dbReference type="InterPro" id="IPR013780">
    <property type="entry name" value="Glyco_hydro_b"/>
</dbReference>
<feature type="transmembrane region" description="Helical" evidence="10">
    <location>
        <begin position="618"/>
        <end position="640"/>
    </location>
</feature>
<feature type="domain" description="Glycosyl hydrolase family 30 TIM-barrel" evidence="11">
    <location>
        <begin position="103"/>
        <end position="465"/>
    </location>
</feature>
<comment type="similarity">
    <text evidence="2">Belongs to the chromate ion transporter (CHR) (TC 2.A.51) family.</text>
</comment>
<evidence type="ECO:0000259" key="12">
    <source>
        <dbReference type="Pfam" id="PF17189"/>
    </source>
</evidence>
<feature type="transmembrane region" description="Helical" evidence="10">
    <location>
        <begin position="876"/>
        <end position="896"/>
    </location>
</feature>
<sequence>MQYRKYQTFAAAVALAFAPYRALAACSSWSSLYQEKLDGVCVCNETQCGSVSNAYLNLTKGQVGVYMTSQDGARLEYTEEKIDGRPVSSPTFSIDISTQYQSIIGFGGAFTDSAAINVNKLSPKLQKILLDQYFSEKGLQYNLGRVSIGSNDFSTSIYSYNDVEGDLAMENFSIDVDKPPNSHKIELIQRVLNMTSRDIKLFASSWAPPAWMTEENSTINCHLKGEPGDENWKALALYYSKFFDAYKEEGIDFWAMTVQNEPEKPLLAFAKWQTLRITPEEERDFIKFDLGPIMAKNHPDLKIIANDDQKPSILSRLEPLEDPDSLQYISGVAVHWYRNVDFVLWMGGHFDDLVEFHDSYPDLFILPTEACEGYMPNPLGTGKGPSLRDADKSWTRGENYGRDIIGDLNSYAAGWTDWNMVLNTNGGPNWSKNFVDSPILVDAKNGAEFYKQPMFYFMGHFSKFVPAGSRRIKLSLSEDKDNDLKSCAFVTPENQVVIQFLNLEGSDEVVSVEQPDSNTFTVTVPAHAMIRRWTIAIDVSSTAGAAMARLETKPLLPLGNDHSLHCGESYARRLLSIPREVIPLSLFAFGGPPAHLALAHDRFVYKQKWLTDERFLEVLSIASAIPGPSSTMTIAAMGLFRAGLLGGLLALFFWVLPGWVALTIAGFGAKSYLQDGFPMWLTGLAPAAVSIVVIAAIRLWKKACEDDTAKNFVASVSACVILATQGMSSLIFPGVMAAGGLTILLSTKCGYSQPPLFNDRAISSHLERQIGIHPFAGVLIVLSWLVILVLLEVYHPQDGGEHSLVSMFYTFYWIGSIIFGGGQVMLPMLLNDIVMAGWVSKEQFLIGLALVQSLPGPLFNISAYLGALIYGIPGAIVASTGLFGPGIVLFFGLLPLWERVRSNKSLKIFLSGVNASSTGLIVASFFLLWDKAVHSNANAAVGLATALMVGVFHVPTSIAIIVGAIMGFLLSSEVFGLGQRDFCG</sequence>
<feature type="transmembrane region" description="Helical" evidence="10">
    <location>
        <begin position="646"/>
        <end position="667"/>
    </location>
</feature>
<keyword evidence="7" id="KW-0378">Hydrolase</keyword>
<evidence type="ECO:0000256" key="1">
    <source>
        <dbReference type="ARBA" id="ARBA00004651"/>
    </source>
</evidence>
<dbReference type="FunFam" id="2.60.40.1180:FF:000035">
    <property type="entry name" value="Glucosylceramidase 3"/>
    <property type="match status" value="1"/>
</dbReference>
<comment type="subcellular location">
    <subcellularLocation>
        <location evidence="1">Cell membrane</location>
        <topology evidence="1">Multi-pass membrane protein</topology>
    </subcellularLocation>
</comment>
<keyword evidence="9 10" id="KW-0472">Membrane</keyword>
<evidence type="ECO:0000259" key="11">
    <source>
        <dbReference type="Pfam" id="PF02055"/>
    </source>
</evidence>
<evidence type="ECO:0000256" key="10">
    <source>
        <dbReference type="SAM" id="Phobius"/>
    </source>
</evidence>
<feature type="transmembrane region" description="Helical" evidence="10">
    <location>
        <begin position="770"/>
        <end position="791"/>
    </location>
</feature>
<dbReference type="InterPro" id="IPR017853">
    <property type="entry name" value="GH"/>
</dbReference>
<dbReference type="Proteomes" id="UP000435112">
    <property type="component" value="Unassembled WGS sequence"/>
</dbReference>
<evidence type="ECO:0000256" key="4">
    <source>
        <dbReference type="ARBA" id="ARBA00022475"/>
    </source>
</evidence>
<evidence type="ECO:0008006" key="15">
    <source>
        <dbReference type="Google" id="ProtNLM"/>
    </source>
</evidence>
<evidence type="ECO:0000313" key="14">
    <source>
        <dbReference type="Proteomes" id="UP000435112"/>
    </source>
</evidence>
<name>A0A6A3K840_9STRA</name>
<dbReference type="Gene3D" id="2.60.40.1180">
    <property type="entry name" value="Golgi alpha-mannosidase II"/>
    <property type="match status" value="1"/>
</dbReference>
<reference evidence="13 14" key="1">
    <citation type="submission" date="2018-09" db="EMBL/GenBank/DDBJ databases">
        <title>Genomic investigation of the strawberry pathogen Phytophthora fragariae indicates pathogenicity is determined by transcriptional variation in three key races.</title>
        <authorList>
            <person name="Adams T.M."/>
            <person name="Armitage A.D."/>
            <person name="Sobczyk M.K."/>
            <person name="Bates H.J."/>
            <person name="Dunwell J.M."/>
            <person name="Nellist C.F."/>
            <person name="Harrison R.J."/>
        </authorList>
    </citation>
    <scope>NUCLEOTIDE SEQUENCE [LARGE SCALE GENOMIC DNA]</scope>
    <source>
        <strain evidence="13 14">SCRP324</strain>
    </source>
</reference>
<evidence type="ECO:0000256" key="5">
    <source>
        <dbReference type="ARBA" id="ARBA00022692"/>
    </source>
</evidence>
<dbReference type="GO" id="GO:0005886">
    <property type="term" value="C:plasma membrane"/>
    <property type="evidence" value="ECO:0007669"/>
    <property type="project" value="UniProtKB-SubCell"/>
</dbReference>
<dbReference type="InterPro" id="IPR003370">
    <property type="entry name" value="Chromate_transpt"/>
</dbReference>
<dbReference type="InterPro" id="IPR001139">
    <property type="entry name" value="Glyco_hydro_30"/>
</dbReference>
<gene>
    <name evidence="13" type="ORF">PR002_g18064</name>
</gene>
<proteinExistence type="inferred from homology"/>